<dbReference type="Proteomes" id="UP000178851">
    <property type="component" value="Unassembled WGS sequence"/>
</dbReference>
<protein>
    <recommendedName>
        <fullName evidence="6">Glycosyl transferase family 1 domain-containing protein</fullName>
    </recommendedName>
</protein>
<evidence type="ECO:0000256" key="1">
    <source>
        <dbReference type="ARBA" id="ARBA00022679"/>
    </source>
</evidence>
<evidence type="ECO:0000313" key="4">
    <source>
        <dbReference type="EMBL" id="OGM25939.1"/>
    </source>
</evidence>
<feature type="domain" description="Glycosyl transferase family 1" evidence="2">
    <location>
        <begin position="216"/>
        <end position="371"/>
    </location>
</feature>
<dbReference type="AlphaFoldDB" id="A0A1F7YGC7"/>
<comment type="caution">
    <text evidence="4">The sequence shown here is derived from an EMBL/GenBank/DDBJ whole genome shotgun (WGS) entry which is preliminary data.</text>
</comment>
<dbReference type="EMBL" id="MGGI01000018">
    <property type="protein sequence ID" value="OGM25939.1"/>
    <property type="molecule type" value="Genomic_DNA"/>
</dbReference>
<name>A0A1F7YGC7_9BACT</name>
<dbReference type="GO" id="GO:0016757">
    <property type="term" value="F:glycosyltransferase activity"/>
    <property type="evidence" value="ECO:0007669"/>
    <property type="project" value="InterPro"/>
</dbReference>
<gene>
    <name evidence="4" type="ORF">A2627_02325</name>
</gene>
<evidence type="ECO:0000313" key="5">
    <source>
        <dbReference type="Proteomes" id="UP000178851"/>
    </source>
</evidence>
<dbReference type="SUPFAM" id="SSF53756">
    <property type="entry name" value="UDP-Glycosyltransferase/glycogen phosphorylase"/>
    <property type="match status" value="1"/>
</dbReference>
<dbReference type="PANTHER" id="PTHR46401">
    <property type="entry name" value="GLYCOSYLTRANSFERASE WBBK-RELATED"/>
    <property type="match status" value="1"/>
</dbReference>
<dbReference type="GO" id="GO:0009103">
    <property type="term" value="P:lipopolysaccharide biosynthetic process"/>
    <property type="evidence" value="ECO:0007669"/>
    <property type="project" value="TreeGrafter"/>
</dbReference>
<dbReference type="InterPro" id="IPR028098">
    <property type="entry name" value="Glyco_trans_4-like_N"/>
</dbReference>
<dbReference type="Pfam" id="PF00534">
    <property type="entry name" value="Glycos_transf_1"/>
    <property type="match status" value="1"/>
</dbReference>
<proteinExistence type="predicted"/>
<organism evidence="4 5">
    <name type="scientific">Candidatus Woesebacteria bacterium RIFCSPHIGHO2_01_FULL_39_28</name>
    <dbReference type="NCBI Taxonomy" id="1802496"/>
    <lineage>
        <taxon>Bacteria</taxon>
        <taxon>Candidatus Woeseibacteriota</taxon>
    </lineage>
</organism>
<evidence type="ECO:0000259" key="3">
    <source>
        <dbReference type="Pfam" id="PF13439"/>
    </source>
</evidence>
<accession>A0A1F7YGC7</accession>
<keyword evidence="1" id="KW-0808">Transferase</keyword>
<sequence length="400" mass="46079">MQNNKLSHNVDVVVKFFYPLWAGIEVNVANVYGFMAQKGWQVNLHTTKDLPDAKNSLPDKAVFRGIKVNRYRWHWWGFLPKIDWEKTEAVCLHNFDIFPHSWILAYAGLRKIFGIKTPKIFLTPHGGFTIATGWHTYPLWQRLIKRTYQATLGVFLINHVVDGFRSVSEWEGEEAVKNGLNPEKLYVITNGLEDEAYGDIDNLASPKVKKIAEDLGKYVLQIGRIHPIKNQATTIKAMAEVPKNVRFAMIGPVTNFEYEKELKELIKKLGLEQRIKFLGVISGTDKYYLLKHCLAYSHMSTWESYCNTVHESMSQGCVCVVSKDTALEELIQDKVTGFAVQVMDYHAVAEKINYVINNLDSEFIRKIRENSIKFTQGHSWREISGQVAQMYNHYFPEPQK</sequence>
<evidence type="ECO:0000259" key="2">
    <source>
        <dbReference type="Pfam" id="PF00534"/>
    </source>
</evidence>
<reference evidence="4 5" key="1">
    <citation type="journal article" date="2016" name="Nat. Commun.">
        <title>Thousands of microbial genomes shed light on interconnected biogeochemical processes in an aquifer system.</title>
        <authorList>
            <person name="Anantharaman K."/>
            <person name="Brown C.T."/>
            <person name="Hug L.A."/>
            <person name="Sharon I."/>
            <person name="Castelle C.J."/>
            <person name="Probst A.J."/>
            <person name="Thomas B.C."/>
            <person name="Singh A."/>
            <person name="Wilkins M.J."/>
            <person name="Karaoz U."/>
            <person name="Brodie E.L."/>
            <person name="Williams K.H."/>
            <person name="Hubbard S.S."/>
            <person name="Banfield J.F."/>
        </authorList>
    </citation>
    <scope>NUCLEOTIDE SEQUENCE [LARGE SCALE GENOMIC DNA]</scope>
</reference>
<dbReference type="InterPro" id="IPR001296">
    <property type="entry name" value="Glyco_trans_1"/>
</dbReference>
<feature type="domain" description="Glycosyltransferase subfamily 4-like N-terminal" evidence="3">
    <location>
        <begin position="23"/>
        <end position="194"/>
    </location>
</feature>
<evidence type="ECO:0008006" key="6">
    <source>
        <dbReference type="Google" id="ProtNLM"/>
    </source>
</evidence>
<dbReference type="Pfam" id="PF13439">
    <property type="entry name" value="Glyco_transf_4"/>
    <property type="match status" value="1"/>
</dbReference>
<dbReference type="PANTHER" id="PTHR46401:SF2">
    <property type="entry name" value="GLYCOSYLTRANSFERASE WBBK-RELATED"/>
    <property type="match status" value="1"/>
</dbReference>
<dbReference type="CDD" id="cd03801">
    <property type="entry name" value="GT4_PimA-like"/>
    <property type="match status" value="1"/>
</dbReference>
<dbReference type="Gene3D" id="3.40.50.2000">
    <property type="entry name" value="Glycogen Phosphorylase B"/>
    <property type="match status" value="2"/>
</dbReference>